<accession>A0AA38J4C9</accession>
<reference evidence="1" key="2">
    <citation type="journal article" date="2023" name="Proc. Natl. Acad. Sci. U.S.A.">
        <title>A global phylogenomic analysis of the shiitake genus Lentinula.</title>
        <authorList>
            <person name="Sierra-Patev S."/>
            <person name="Min B."/>
            <person name="Naranjo-Ortiz M."/>
            <person name="Looney B."/>
            <person name="Konkel Z."/>
            <person name="Slot J.C."/>
            <person name="Sakamoto Y."/>
            <person name="Steenwyk J.L."/>
            <person name="Rokas A."/>
            <person name="Carro J."/>
            <person name="Camarero S."/>
            <person name="Ferreira P."/>
            <person name="Molpeceres G."/>
            <person name="Ruiz-Duenas F.J."/>
            <person name="Serrano A."/>
            <person name="Henrissat B."/>
            <person name="Drula E."/>
            <person name="Hughes K.W."/>
            <person name="Mata J.L."/>
            <person name="Ishikawa N.K."/>
            <person name="Vargas-Isla R."/>
            <person name="Ushijima S."/>
            <person name="Smith C.A."/>
            <person name="Donoghue J."/>
            <person name="Ahrendt S."/>
            <person name="Andreopoulos W."/>
            <person name="He G."/>
            <person name="LaButti K."/>
            <person name="Lipzen A."/>
            <person name="Ng V."/>
            <person name="Riley R."/>
            <person name="Sandor L."/>
            <person name="Barry K."/>
            <person name="Martinez A.T."/>
            <person name="Xiao Y."/>
            <person name="Gibbons J.G."/>
            <person name="Terashima K."/>
            <person name="Grigoriev I.V."/>
            <person name="Hibbett D."/>
        </authorList>
    </citation>
    <scope>NUCLEOTIDE SEQUENCE</scope>
    <source>
        <strain evidence="1">ET3784</strain>
    </source>
</reference>
<proteinExistence type="predicted"/>
<reference evidence="1" key="1">
    <citation type="submission" date="2022-08" db="EMBL/GenBank/DDBJ databases">
        <authorList>
            <consortium name="DOE Joint Genome Institute"/>
            <person name="Min B."/>
            <person name="Sierra-Patev S."/>
            <person name="Naranjo-Ortiz M."/>
            <person name="Looney B."/>
            <person name="Konkel Z."/>
            <person name="Slot J.C."/>
            <person name="Sakamoto Y."/>
            <person name="Steenwyk J.L."/>
            <person name="Rokas A."/>
            <person name="Carro J."/>
            <person name="Camarero S."/>
            <person name="Ferreira P."/>
            <person name="Molpeceres G."/>
            <person name="Ruiz-duenas F.J."/>
            <person name="Serrano A."/>
            <person name="Henrissat B."/>
            <person name="Drula E."/>
            <person name="Hughes K.W."/>
            <person name="Mata J.L."/>
            <person name="Ishikawa N.K."/>
            <person name="Vargas-Isla R."/>
            <person name="Ushijima S."/>
            <person name="Smith C.A."/>
            <person name="Ahrendt S."/>
            <person name="Andreopoulos W."/>
            <person name="He G."/>
            <person name="LaButti K."/>
            <person name="Lipzen A."/>
            <person name="Ng V."/>
            <person name="Riley R."/>
            <person name="Sandor L."/>
            <person name="Barry K."/>
            <person name="Martinez A.T."/>
            <person name="Xiao Y."/>
            <person name="Gibbons J.G."/>
            <person name="Terashima K."/>
            <person name="Hibbett D.S."/>
            <person name="Grigoriev I.V."/>
        </authorList>
    </citation>
    <scope>NUCLEOTIDE SEQUENCE</scope>
    <source>
        <strain evidence="1">ET3784</strain>
    </source>
</reference>
<dbReference type="EMBL" id="JANVFO010000064">
    <property type="protein sequence ID" value="KAJ3719633.1"/>
    <property type="molecule type" value="Genomic_DNA"/>
</dbReference>
<evidence type="ECO:0000313" key="1">
    <source>
        <dbReference type="EMBL" id="KAJ3719633.1"/>
    </source>
</evidence>
<organism evidence="1 2">
    <name type="scientific">Lentinula guzmanii</name>
    <dbReference type="NCBI Taxonomy" id="2804957"/>
    <lineage>
        <taxon>Eukaryota</taxon>
        <taxon>Fungi</taxon>
        <taxon>Dikarya</taxon>
        <taxon>Basidiomycota</taxon>
        <taxon>Agaricomycotina</taxon>
        <taxon>Agaricomycetes</taxon>
        <taxon>Agaricomycetidae</taxon>
        <taxon>Agaricales</taxon>
        <taxon>Marasmiineae</taxon>
        <taxon>Omphalotaceae</taxon>
        <taxon>Lentinula</taxon>
    </lineage>
</organism>
<name>A0AA38J4C9_9AGAR</name>
<comment type="caution">
    <text evidence="1">The sequence shown here is derived from an EMBL/GenBank/DDBJ whole genome shotgun (WGS) entry which is preliminary data.</text>
</comment>
<dbReference type="AlphaFoldDB" id="A0AA38J4C9"/>
<keyword evidence="2" id="KW-1185">Reference proteome</keyword>
<protein>
    <submittedName>
        <fullName evidence="1">Uncharacterized protein</fullName>
    </submittedName>
</protein>
<evidence type="ECO:0000313" key="2">
    <source>
        <dbReference type="Proteomes" id="UP001176059"/>
    </source>
</evidence>
<dbReference type="Proteomes" id="UP001176059">
    <property type="component" value="Unassembled WGS sequence"/>
</dbReference>
<sequence>MVILSLSASQLLSVVFSILLSMKVMGRPLLTSQLERRRESKLVTRYLSGAVHGLRGKIEYEAHPEDNPNWPWVVEKLEETKRLRNFPQLVDVSLQDRQASSGRILRGPLAVKLDLLDHVVSKLAFQGHFHFISEAVHFMHEQQYIQNLPQDFDSHMESLLVQEKNNWASEYRKVVLDIYTDTHTDKELVRWELHRLLENNCDAYRNQRHPDLPPPTVDFLLSFSRAQCVSV</sequence>
<gene>
    <name evidence="1" type="ORF">DFJ43DRAFT_1096561</name>
</gene>